<evidence type="ECO:0000259" key="8">
    <source>
        <dbReference type="PROSITE" id="PS50943"/>
    </source>
</evidence>
<dbReference type="InterPro" id="IPR000943">
    <property type="entry name" value="RNA_pol_sigma70"/>
</dbReference>
<dbReference type="SUPFAM" id="SSF88946">
    <property type="entry name" value="Sigma2 domain of RNA polymerase sigma factors"/>
    <property type="match status" value="1"/>
</dbReference>
<dbReference type="InterPro" id="IPR014209">
    <property type="entry name" value="RNA_pol_sigma-K"/>
</dbReference>
<keyword evidence="5 7" id="KW-0238">DNA-binding</keyword>
<dbReference type="Gene3D" id="1.10.10.10">
    <property type="entry name" value="Winged helix-like DNA-binding domain superfamily/Winged helix DNA-binding domain"/>
    <property type="match status" value="1"/>
</dbReference>
<protein>
    <recommendedName>
        <fullName evidence="7">RNA polymerase sigma factor</fullName>
    </recommendedName>
</protein>
<dbReference type="PATRIC" id="fig|135826.4.peg.378"/>
<dbReference type="NCBIfam" id="TIGR02937">
    <property type="entry name" value="sigma70-ECF"/>
    <property type="match status" value="1"/>
</dbReference>
<dbReference type="EMBL" id="JXRQ01000008">
    <property type="protein sequence ID" value="KIL53398.1"/>
    <property type="molecule type" value="Genomic_DNA"/>
</dbReference>
<evidence type="ECO:0000256" key="7">
    <source>
        <dbReference type="RuleBase" id="RU362124"/>
    </source>
</evidence>
<dbReference type="PIRSF" id="PIRSF000770">
    <property type="entry name" value="RNA_pol_sigma-SigE/K"/>
    <property type="match status" value="1"/>
</dbReference>
<dbReference type="NCBIfam" id="NF004471">
    <property type="entry name" value="PRK05803.1"/>
    <property type="match status" value="1"/>
</dbReference>
<keyword evidence="3 7" id="KW-0805">Transcription regulation</keyword>
<dbReference type="PROSITE" id="PS50943">
    <property type="entry name" value="HTH_CROC1"/>
    <property type="match status" value="1"/>
</dbReference>
<dbReference type="InterPro" id="IPR007630">
    <property type="entry name" value="RNA_pol_sigma70_r4"/>
</dbReference>
<dbReference type="Pfam" id="PF04545">
    <property type="entry name" value="Sigma70_r4"/>
    <property type="match status" value="1"/>
</dbReference>
<feature type="domain" description="HTH cro/C1-type" evidence="8">
    <location>
        <begin position="195"/>
        <end position="215"/>
    </location>
</feature>
<evidence type="ECO:0000313" key="9">
    <source>
        <dbReference type="EMBL" id="KIL53398.1"/>
    </source>
</evidence>
<evidence type="ECO:0000256" key="2">
    <source>
        <dbReference type="ARBA" id="ARBA00022969"/>
    </source>
</evidence>
<reference evidence="9 10" key="1">
    <citation type="submission" date="2015-01" db="EMBL/GenBank/DDBJ databases">
        <title>Genome sequence of Jeotgalibacillus alimentarius.</title>
        <authorList>
            <person name="Goh K.M."/>
            <person name="Chan K.-G."/>
            <person name="Yaakop A.S."/>
            <person name="Ee R."/>
            <person name="Gan H.M."/>
            <person name="Chan C.S."/>
        </authorList>
    </citation>
    <scope>NUCLEOTIDE SEQUENCE [LARGE SCALE GENOMIC DNA]</scope>
    <source>
        <strain evidence="9 10">YKJ-13</strain>
    </source>
</reference>
<dbReference type="AlphaFoldDB" id="A0A0C2WBG7"/>
<keyword evidence="6 7" id="KW-0804">Transcription</keyword>
<name>A0A0C2WBG7_9BACL</name>
<comment type="similarity">
    <text evidence="1 7">Belongs to the sigma-70 factor family.</text>
</comment>
<dbReference type="PROSITE" id="PS00715">
    <property type="entry name" value="SIGMA70_1"/>
    <property type="match status" value="1"/>
</dbReference>
<keyword evidence="10" id="KW-1185">Reference proteome</keyword>
<comment type="function">
    <text evidence="7">Sigma factors are initiation factors that promote the attachment of RNA polymerase to specific initiation sites and are then released.</text>
</comment>
<dbReference type="Gene3D" id="1.20.120.1810">
    <property type="match status" value="1"/>
</dbReference>
<dbReference type="GO" id="GO:0006352">
    <property type="term" value="P:DNA-templated transcription initiation"/>
    <property type="evidence" value="ECO:0007669"/>
    <property type="project" value="InterPro"/>
</dbReference>
<dbReference type="NCBIfam" id="TIGR02846">
    <property type="entry name" value="spore_sigmaK"/>
    <property type="match status" value="1"/>
</dbReference>
<dbReference type="STRING" id="135826.KP77_03740"/>
<dbReference type="InterPro" id="IPR007627">
    <property type="entry name" value="RNA_pol_sigma70_r2"/>
</dbReference>
<dbReference type="PRINTS" id="PR00046">
    <property type="entry name" value="SIGMA70FCT"/>
</dbReference>
<dbReference type="InterPro" id="IPR014284">
    <property type="entry name" value="RNA_pol_sigma-70_dom"/>
</dbReference>
<dbReference type="PANTHER" id="PTHR30376">
    <property type="entry name" value="SIGMA FACTOR RPOH HEAT SHOCK RELATED"/>
    <property type="match status" value="1"/>
</dbReference>
<dbReference type="GO" id="GO:0003677">
    <property type="term" value="F:DNA binding"/>
    <property type="evidence" value="ECO:0007669"/>
    <property type="project" value="UniProtKB-KW"/>
</dbReference>
<proteinExistence type="inferred from homology"/>
<evidence type="ECO:0000256" key="4">
    <source>
        <dbReference type="ARBA" id="ARBA00023082"/>
    </source>
</evidence>
<dbReference type="GO" id="GO:0016987">
    <property type="term" value="F:sigma factor activity"/>
    <property type="evidence" value="ECO:0007669"/>
    <property type="project" value="UniProtKB-KW"/>
</dbReference>
<dbReference type="PROSITE" id="PS00716">
    <property type="entry name" value="SIGMA70_2"/>
    <property type="match status" value="1"/>
</dbReference>
<dbReference type="PANTHER" id="PTHR30376:SF3">
    <property type="entry name" value="RNA POLYMERASE SIGMA FACTOR RPOH"/>
    <property type="match status" value="1"/>
</dbReference>
<accession>A0A0C2WBG7</accession>
<gene>
    <name evidence="9" type="ORF">KP77_03740</name>
</gene>
<evidence type="ECO:0000313" key="10">
    <source>
        <dbReference type="Proteomes" id="UP000031950"/>
    </source>
</evidence>
<dbReference type="FunFam" id="1.20.120.1810:FF:000003">
    <property type="entry name" value="RNA polymerase sigma factor"/>
    <property type="match status" value="1"/>
</dbReference>
<evidence type="ECO:0000256" key="3">
    <source>
        <dbReference type="ARBA" id="ARBA00023015"/>
    </source>
</evidence>
<evidence type="ECO:0000256" key="5">
    <source>
        <dbReference type="ARBA" id="ARBA00023125"/>
    </source>
</evidence>
<dbReference type="InterPro" id="IPR013324">
    <property type="entry name" value="RNA_pol_sigma_r3/r4-like"/>
</dbReference>
<evidence type="ECO:0000256" key="6">
    <source>
        <dbReference type="ARBA" id="ARBA00023163"/>
    </source>
</evidence>
<sequence>MSFFLILSAMIDLPALTGYFKQNAFPEPLSKEEEKDAILRLQNGDDEAKNLLIEHNLRLVAHIIKKFENTGESVEDLISIGTIGLIKAIDSYSYDKGTKLATYAARCIENEVLMFLRSLKKTKKDISLHDPIGEDKDGHAISLIDVLQSEDEEVDELIAQKMSGEKIRQVVTKLDDREREVITARFGMNGQDEKTQREIAKELGISRSYVSRIEKRALMKLFHHFDDDQD</sequence>
<evidence type="ECO:0000256" key="1">
    <source>
        <dbReference type="ARBA" id="ARBA00007788"/>
    </source>
</evidence>
<organism evidence="9 10">
    <name type="scientific">Jeotgalibacillus alimentarius</name>
    <dbReference type="NCBI Taxonomy" id="135826"/>
    <lineage>
        <taxon>Bacteria</taxon>
        <taxon>Bacillati</taxon>
        <taxon>Bacillota</taxon>
        <taxon>Bacilli</taxon>
        <taxon>Bacillales</taxon>
        <taxon>Caryophanaceae</taxon>
        <taxon>Jeotgalibacillus</taxon>
    </lineage>
</organism>
<dbReference type="GO" id="GO:0030435">
    <property type="term" value="P:sporulation resulting in formation of a cellular spore"/>
    <property type="evidence" value="ECO:0007669"/>
    <property type="project" value="UniProtKB-KW"/>
</dbReference>
<dbReference type="CDD" id="cd06171">
    <property type="entry name" value="Sigma70_r4"/>
    <property type="match status" value="1"/>
</dbReference>
<dbReference type="Proteomes" id="UP000031950">
    <property type="component" value="Unassembled WGS sequence"/>
</dbReference>
<comment type="caution">
    <text evidence="9">The sequence shown here is derived from an EMBL/GenBank/DDBJ whole genome shotgun (WGS) entry which is preliminary data.</text>
</comment>
<keyword evidence="4 7" id="KW-0731">Sigma factor</keyword>
<dbReference type="InterPro" id="IPR001387">
    <property type="entry name" value="Cro/C1-type_HTH"/>
</dbReference>
<keyword evidence="2" id="KW-0749">Sporulation</keyword>
<dbReference type="SUPFAM" id="SSF88659">
    <property type="entry name" value="Sigma3 and sigma4 domains of RNA polymerase sigma factors"/>
    <property type="match status" value="1"/>
</dbReference>
<dbReference type="Pfam" id="PF04542">
    <property type="entry name" value="Sigma70_r2"/>
    <property type="match status" value="1"/>
</dbReference>
<dbReference type="InterPro" id="IPR036388">
    <property type="entry name" value="WH-like_DNA-bd_sf"/>
</dbReference>
<dbReference type="InterPro" id="IPR013325">
    <property type="entry name" value="RNA_pol_sigma_r2"/>
</dbReference>
<dbReference type="InterPro" id="IPR050813">
    <property type="entry name" value="Sigma-70_Factor"/>
</dbReference>